<keyword evidence="3" id="KW-1185">Reference proteome</keyword>
<accession>A0A239CN94</accession>
<feature type="signal peptide" evidence="1">
    <location>
        <begin position="1"/>
        <end position="21"/>
    </location>
</feature>
<evidence type="ECO:0000256" key="1">
    <source>
        <dbReference type="SAM" id="SignalP"/>
    </source>
</evidence>
<dbReference type="EMBL" id="FZNY01000008">
    <property type="protein sequence ID" value="SNS21617.1"/>
    <property type="molecule type" value="Genomic_DNA"/>
</dbReference>
<reference evidence="2 3" key="1">
    <citation type="submission" date="2017-06" db="EMBL/GenBank/DDBJ databases">
        <authorList>
            <person name="Kim H.J."/>
            <person name="Triplett B.A."/>
        </authorList>
    </citation>
    <scope>NUCLEOTIDE SEQUENCE [LARGE SCALE GENOMIC DNA]</scope>
    <source>
        <strain evidence="2 3">DSM 25597</strain>
    </source>
</reference>
<dbReference type="RefSeq" id="WP_143337201.1">
    <property type="nucleotide sequence ID" value="NZ_BMEP01000009.1"/>
</dbReference>
<evidence type="ECO:0000313" key="3">
    <source>
        <dbReference type="Proteomes" id="UP000198379"/>
    </source>
</evidence>
<dbReference type="PROSITE" id="PS51257">
    <property type="entry name" value="PROKAR_LIPOPROTEIN"/>
    <property type="match status" value="1"/>
</dbReference>
<dbReference type="OrthoDB" id="1273554at2"/>
<proteinExistence type="predicted"/>
<sequence>MKFYKNILLLITMGILSSCNAQENEKRIYLAGWEAEFNGDEDCQKFIETQVIDKKTALTVWSSIELVFENNKLVKAYDHEEGQKTERKLNESEIGLEYTAIKPHQIYEFNRVRDSQSYLGGEAPPEFTTPTFTFNAPFQYLGKFSKSDEAFAWLPFDIHLVAPIYLNFDKLYIDYSDPMNPKVIDEKKLSETDNSYDDLQPDSEIVYEKVYIKGQKSNDYNNSVGHTGVPSWIQYPDIPTCPKSQKTMRFLGQITSDVINTKRTSVQPENEWYRRDFEGMNFWGDGDLYMFFEPESKVICFLIQNT</sequence>
<evidence type="ECO:0000313" key="2">
    <source>
        <dbReference type="EMBL" id="SNS21617.1"/>
    </source>
</evidence>
<dbReference type="Proteomes" id="UP000198379">
    <property type="component" value="Unassembled WGS sequence"/>
</dbReference>
<gene>
    <name evidence="2" type="ORF">SAMN06265376_108102</name>
</gene>
<protein>
    <submittedName>
        <fullName evidence="2">Uncharacterized protein</fullName>
    </submittedName>
</protein>
<organism evidence="2 3">
    <name type="scientific">Dokdonia pacifica</name>
    <dbReference type="NCBI Taxonomy" id="1627892"/>
    <lineage>
        <taxon>Bacteria</taxon>
        <taxon>Pseudomonadati</taxon>
        <taxon>Bacteroidota</taxon>
        <taxon>Flavobacteriia</taxon>
        <taxon>Flavobacteriales</taxon>
        <taxon>Flavobacteriaceae</taxon>
        <taxon>Dokdonia</taxon>
    </lineage>
</organism>
<name>A0A239CN94_9FLAO</name>
<keyword evidence="1" id="KW-0732">Signal</keyword>
<dbReference type="AlphaFoldDB" id="A0A239CN94"/>
<feature type="chain" id="PRO_5012534333" evidence="1">
    <location>
        <begin position="22"/>
        <end position="306"/>
    </location>
</feature>